<dbReference type="Proteomes" id="UP000053841">
    <property type="component" value="Unassembled WGS sequence"/>
</dbReference>
<feature type="transmembrane region" description="Helical" evidence="1">
    <location>
        <begin position="118"/>
        <end position="141"/>
    </location>
</feature>
<feature type="transmembrane region" description="Helical" evidence="1">
    <location>
        <begin position="6"/>
        <end position="25"/>
    </location>
</feature>
<keyword evidence="1" id="KW-1133">Transmembrane helix</keyword>
<feature type="transmembrane region" description="Helical" evidence="1">
    <location>
        <begin position="37"/>
        <end position="56"/>
    </location>
</feature>
<dbReference type="GeneID" id="19150926"/>
<dbReference type="PANTHER" id="PTHR38848">
    <property type="entry name" value="G-PROTEIN COUPLED RECEPTORS FAMILY 3 PROFILE DOMAIN-CONTAINING PROTEIN"/>
    <property type="match status" value="1"/>
</dbReference>
<dbReference type="eggNOG" id="ENOG502RY0X">
    <property type="taxonomic scope" value="Eukaryota"/>
</dbReference>
<keyword evidence="3" id="KW-1185">Reference proteome</keyword>
<evidence type="ECO:0000313" key="3">
    <source>
        <dbReference type="Proteomes" id="UP000053841"/>
    </source>
</evidence>
<protein>
    <recommendedName>
        <fullName evidence="4">G-protein coupled receptors family 1 profile domain-containing protein</fullName>
    </recommendedName>
</protein>
<feature type="transmembrane region" description="Helical" evidence="1">
    <location>
        <begin position="76"/>
        <end position="97"/>
    </location>
</feature>
<feature type="transmembrane region" description="Helical" evidence="1">
    <location>
        <begin position="161"/>
        <end position="181"/>
    </location>
</feature>
<dbReference type="KEGG" id="bze:COCCADRAFT_78797"/>
<sequence>GLVIIVIYSDSALFIFATAIVVNGFGINSSQGICEGGILLCLICYMSTKVMIYYFLVEKAYIVRGGMKPRIQTKLWLFNCLFMLLPYIILVIMNFIFRINYINNKGVCIIGMRKISMLPLIIFEVIVNIYLTALFIIPLRGLHSYKNKLNPTLRRIAKRSFIGSITTLTISVVNLTAIAVLRGEPGWVCLMCCNIDILCCTLVLHWVTSQGSVASS</sequence>
<evidence type="ECO:0000313" key="2">
    <source>
        <dbReference type="EMBL" id="EUC27088.1"/>
    </source>
</evidence>
<feature type="transmembrane region" description="Helical" evidence="1">
    <location>
        <begin position="188"/>
        <end position="207"/>
    </location>
</feature>
<feature type="non-terminal residue" evidence="2">
    <location>
        <position position="1"/>
    </location>
</feature>
<dbReference type="OrthoDB" id="3210850at2759"/>
<evidence type="ECO:0008006" key="4">
    <source>
        <dbReference type="Google" id="ProtNLM"/>
    </source>
</evidence>
<gene>
    <name evidence="2" type="ORF">COCCADRAFT_78797</name>
</gene>
<dbReference type="AlphaFoldDB" id="W6XNJ9"/>
<dbReference type="PANTHER" id="PTHR38848:SF3">
    <property type="entry name" value="G-PROTEIN COUPLED RECEPTORS FAMILY 3 PROFILE DOMAIN-CONTAINING PROTEIN"/>
    <property type="match status" value="1"/>
</dbReference>
<name>W6XNJ9_COCC2</name>
<keyword evidence="1" id="KW-0812">Transmembrane</keyword>
<keyword evidence="1" id="KW-0472">Membrane</keyword>
<feature type="non-terminal residue" evidence="2">
    <location>
        <position position="216"/>
    </location>
</feature>
<reference evidence="2 3" key="1">
    <citation type="journal article" date="2013" name="PLoS Genet.">
        <title>Comparative genome structure, secondary metabolite, and effector coding capacity across Cochliobolus pathogens.</title>
        <authorList>
            <person name="Condon B.J."/>
            <person name="Leng Y."/>
            <person name="Wu D."/>
            <person name="Bushley K.E."/>
            <person name="Ohm R.A."/>
            <person name="Otillar R."/>
            <person name="Martin J."/>
            <person name="Schackwitz W."/>
            <person name="Grimwood J."/>
            <person name="MohdZainudin N."/>
            <person name="Xue C."/>
            <person name="Wang R."/>
            <person name="Manning V.A."/>
            <person name="Dhillon B."/>
            <person name="Tu Z.J."/>
            <person name="Steffenson B.J."/>
            <person name="Salamov A."/>
            <person name="Sun H."/>
            <person name="Lowry S."/>
            <person name="LaButti K."/>
            <person name="Han J."/>
            <person name="Copeland A."/>
            <person name="Lindquist E."/>
            <person name="Barry K."/>
            <person name="Schmutz J."/>
            <person name="Baker S.E."/>
            <person name="Ciuffetti L.M."/>
            <person name="Grigoriev I.V."/>
            <person name="Zhong S."/>
            <person name="Turgeon B.G."/>
        </authorList>
    </citation>
    <scope>NUCLEOTIDE SEQUENCE [LARGE SCALE GENOMIC DNA]</scope>
    <source>
        <strain evidence="2 3">26-R-13</strain>
    </source>
</reference>
<accession>W6XNJ9</accession>
<evidence type="ECO:0000256" key="1">
    <source>
        <dbReference type="SAM" id="Phobius"/>
    </source>
</evidence>
<organism evidence="2 3">
    <name type="scientific">Cochliobolus carbonum (strain 26-R-13)</name>
    <name type="common">Maize leaf spot fungus</name>
    <name type="synonym">Bipolaris zeicola</name>
    <dbReference type="NCBI Taxonomy" id="930089"/>
    <lineage>
        <taxon>Eukaryota</taxon>
        <taxon>Fungi</taxon>
        <taxon>Dikarya</taxon>
        <taxon>Ascomycota</taxon>
        <taxon>Pezizomycotina</taxon>
        <taxon>Dothideomycetes</taxon>
        <taxon>Pleosporomycetidae</taxon>
        <taxon>Pleosporales</taxon>
        <taxon>Pleosporineae</taxon>
        <taxon>Pleosporaceae</taxon>
        <taxon>Bipolaris</taxon>
    </lineage>
</organism>
<dbReference type="EMBL" id="KI965010">
    <property type="protein sequence ID" value="EUC27088.1"/>
    <property type="molecule type" value="Genomic_DNA"/>
</dbReference>
<dbReference type="RefSeq" id="XP_007718608.1">
    <property type="nucleotide sequence ID" value="XM_007720418.1"/>
</dbReference>
<dbReference type="HOGENOM" id="CLU_043698_0_0_1"/>
<proteinExistence type="predicted"/>